<sequence length="211" mass="24402">MIDLANTVSAYQKDAVEKWEVTVKERMNQNRIEKVLKNLQSAGNMAGKTDENSIKYSIRDVRKTNNITVTYSVVIPKSKQYQAEVIMVISGRKWDKTTEKNYKKILHQATGRYFTETSQIFACLVTSPDAIIEVERFLKYLTETIGFERQKTQIDKISYSRIQKNIYGYTPLWNQKLDMNMQSVNVQIAQVQASNKKTQLVIGTPILINEY</sequence>
<organism evidence="1 2">
    <name type="scientific">Tigheibacillus jepli</name>
    <dbReference type="NCBI Taxonomy" id="3035914"/>
    <lineage>
        <taxon>Bacteria</taxon>
        <taxon>Bacillati</taxon>
        <taxon>Bacillota</taxon>
        <taxon>Bacilli</taxon>
        <taxon>Bacillales</taxon>
        <taxon>Bacillaceae</taxon>
        <taxon>Tigheibacillus</taxon>
    </lineage>
</organism>
<protein>
    <submittedName>
        <fullName evidence="1">YwmB family TATA-box binding protein</fullName>
    </submittedName>
</protein>
<reference evidence="1 2" key="1">
    <citation type="submission" date="2023-10" db="EMBL/GenBank/DDBJ databases">
        <title>179-bfca-hs.</title>
        <authorList>
            <person name="Miliotis G."/>
            <person name="Sengupta P."/>
            <person name="Hameed A."/>
            <person name="Chuvochina M."/>
            <person name="Mcdonagh F."/>
            <person name="Simpson A.C."/>
            <person name="Singh N.K."/>
            <person name="Rekha P.D."/>
            <person name="Raman K."/>
            <person name="Hugenholtz P."/>
            <person name="Venkateswaran K."/>
        </authorList>
    </citation>
    <scope>NUCLEOTIDE SEQUENCE [LARGE SCALE GENOMIC DNA]</scope>
    <source>
        <strain evidence="1 2">179-BFC-A-HS</strain>
    </source>
</reference>
<dbReference type="SUPFAM" id="SSF143842">
    <property type="entry name" value="YwmB-like"/>
    <property type="match status" value="1"/>
</dbReference>
<evidence type="ECO:0000313" key="2">
    <source>
        <dbReference type="Proteomes" id="UP001228376"/>
    </source>
</evidence>
<evidence type="ECO:0000313" key="1">
    <source>
        <dbReference type="EMBL" id="MDY0404573.1"/>
    </source>
</evidence>
<dbReference type="InterPro" id="IPR036209">
    <property type="entry name" value="YwmB-like_sf"/>
</dbReference>
<dbReference type="Proteomes" id="UP001228376">
    <property type="component" value="Unassembled WGS sequence"/>
</dbReference>
<dbReference type="Gene3D" id="3.30.360.40">
    <property type="entry name" value="YwmB-like"/>
    <property type="match status" value="1"/>
</dbReference>
<dbReference type="RefSeq" id="WP_320384232.1">
    <property type="nucleotide sequence ID" value="NZ_JAROCA020000001.1"/>
</dbReference>
<proteinExistence type="predicted"/>
<keyword evidence="2" id="KW-1185">Reference proteome</keyword>
<accession>A0ABU5CG66</accession>
<dbReference type="InterPro" id="IPR014794">
    <property type="entry name" value="DUF1779"/>
</dbReference>
<comment type="caution">
    <text evidence="1">The sequence shown here is derived from an EMBL/GenBank/DDBJ whole genome shotgun (WGS) entry which is preliminary data.</text>
</comment>
<dbReference type="Pfam" id="PF08680">
    <property type="entry name" value="DUF1779"/>
    <property type="match status" value="1"/>
</dbReference>
<name>A0ABU5CG66_9BACI</name>
<dbReference type="Gene3D" id="3.30.2030.10">
    <property type="entry name" value="YwmB-like"/>
    <property type="match status" value="1"/>
</dbReference>
<gene>
    <name evidence="1" type="ORF">P5G51_003350</name>
</gene>
<dbReference type="EMBL" id="JAROCA020000001">
    <property type="protein sequence ID" value="MDY0404573.1"/>
    <property type="molecule type" value="Genomic_DNA"/>
</dbReference>